<proteinExistence type="predicted"/>
<feature type="domain" description="Alcohol dehydrogenase iron-type/glycerol dehydrogenase GldA" evidence="2">
    <location>
        <begin position="11"/>
        <end position="162"/>
    </location>
</feature>
<dbReference type="Gene3D" id="1.20.1090.10">
    <property type="entry name" value="Dehydroquinate synthase-like - alpha domain"/>
    <property type="match status" value="1"/>
</dbReference>
<gene>
    <name evidence="4" type="primary">adhE_3</name>
    <name evidence="4" type="ORF">NCTC6179_02023</name>
</gene>
<dbReference type="GO" id="GO:0046872">
    <property type="term" value="F:metal ion binding"/>
    <property type="evidence" value="ECO:0007669"/>
    <property type="project" value="InterPro"/>
</dbReference>
<dbReference type="AlphaFoldDB" id="A0A9X8T144"/>
<evidence type="ECO:0000259" key="3">
    <source>
        <dbReference type="Pfam" id="PF25137"/>
    </source>
</evidence>
<organism evidence="4 5">
    <name type="scientific">Streptococcus dysgalactiae subsp. equisimilis</name>
    <name type="common">Streptococcus equisimilis</name>
    <dbReference type="NCBI Taxonomy" id="119602"/>
    <lineage>
        <taxon>Bacteria</taxon>
        <taxon>Bacillati</taxon>
        <taxon>Bacillota</taxon>
        <taxon>Bacilli</taxon>
        <taxon>Lactobacillales</taxon>
        <taxon>Streptococcaceae</taxon>
        <taxon>Streptococcus</taxon>
    </lineage>
</organism>
<dbReference type="InterPro" id="IPR039697">
    <property type="entry name" value="Alcohol_dehydrogenase_Fe"/>
</dbReference>
<name>A0A9X8T144_STREQ</name>
<dbReference type="PROSITE" id="PS00913">
    <property type="entry name" value="ADH_IRON_1"/>
    <property type="match status" value="1"/>
</dbReference>
<reference evidence="4 5" key="1">
    <citation type="submission" date="2018-06" db="EMBL/GenBank/DDBJ databases">
        <authorList>
            <consortium name="Pathogen Informatics"/>
            <person name="Doyle S."/>
        </authorList>
    </citation>
    <scope>NUCLEOTIDE SEQUENCE [LARGE SCALE GENOMIC DNA]</scope>
    <source>
        <strain evidence="4 5">NCTC6179</strain>
    </source>
</reference>
<dbReference type="SUPFAM" id="SSF56796">
    <property type="entry name" value="Dehydroquinate synthase-like"/>
    <property type="match status" value="1"/>
</dbReference>
<evidence type="ECO:0000256" key="1">
    <source>
        <dbReference type="ARBA" id="ARBA00023002"/>
    </source>
</evidence>
<evidence type="ECO:0000313" key="5">
    <source>
        <dbReference type="Proteomes" id="UP000249571"/>
    </source>
</evidence>
<dbReference type="PANTHER" id="PTHR11496:SF83">
    <property type="entry name" value="HYDROXYACID-OXOACID TRANSHYDROGENASE, MITOCHONDRIAL"/>
    <property type="match status" value="1"/>
</dbReference>
<dbReference type="Pfam" id="PF25137">
    <property type="entry name" value="ADH_Fe_C"/>
    <property type="match status" value="1"/>
</dbReference>
<sequence>MTIQEFTVGPRFIFGKGAASALSNLGIQRAYLMCDPFIVQSHMIDWVLDPLRKVGAEVEIFSKIVPDPTITVISESLEQLKTFRPDTVIALGGGSAIDSTKAVIKVYTESEKIDKPTLIAIPTTSGTGSENTSFAVISDPSRNEKYALVDETMVPELAILDTDYVLSIPKAITADTGMDVLTHCLEAYVSNKASDFSDACAEKGMTLTWQFLLEAYHSGDKVLAREKMHNASSLAGLAFNNAGLGICHSLSHAIGAFFHVPHGRINSLLLPYVIAFNASLDEKKESEVTKRYAQMANLLHLYGATSKQCVLALNYAIKNLSQKMGMPSQLEDLGIDRQAFEAKIPEMAQRALADACTPTNPRPVSLEELEAIYRQL</sequence>
<accession>A0A9X8T144</accession>
<dbReference type="InterPro" id="IPR056798">
    <property type="entry name" value="ADH_Fe_C"/>
</dbReference>
<evidence type="ECO:0000259" key="2">
    <source>
        <dbReference type="Pfam" id="PF00465"/>
    </source>
</evidence>
<protein>
    <submittedName>
        <fullName evidence="4">Iron-containing alcohol dehydrogenase</fullName>
    </submittedName>
</protein>
<dbReference type="Gene3D" id="3.40.50.1970">
    <property type="match status" value="1"/>
</dbReference>
<dbReference type="FunFam" id="1.20.1090.10:FF:000001">
    <property type="entry name" value="Aldehyde-alcohol dehydrogenase"/>
    <property type="match status" value="1"/>
</dbReference>
<dbReference type="RefSeq" id="WP_111717656.1">
    <property type="nucleotide sequence ID" value="NZ_LR134316.1"/>
</dbReference>
<dbReference type="CDD" id="cd08180">
    <property type="entry name" value="PDD"/>
    <property type="match status" value="1"/>
</dbReference>
<dbReference type="PANTHER" id="PTHR11496">
    <property type="entry name" value="ALCOHOL DEHYDROGENASE"/>
    <property type="match status" value="1"/>
</dbReference>
<evidence type="ECO:0000313" key="4">
    <source>
        <dbReference type="EMBL" id="SQF67815.1"/>
    </source>
</evidence>
<dbReference type="InterPro" id="IPR001670">
    <property type="entry name" value="ADH_Fe/GldA"/>
</dbReference>
<dbReference type="FunFam" id="3.40.50.1970:FF:000003">
    <property type="entry name" value="Alcohol dehydrogenase, iron-containing"/>
    <property type="match status" value="1"/>
</dbReference>
<dbReference type="Proteomes" id="UP000249571">
    <property type="component" value="Chromosome 1"/>
</dbReference>
<keyword evidence="1" id="KW-0560">Oxidoreductase</keyword>
<feature type="domain" description="Fe-containing alcohol dehydrogenase-like C-terminal" evidence="3">
    <location>
        <begin position="173"/>
        <end position="375"/>
    </location>
</feature>
<dbReference type="InterPro" id="IPR018211">
    <property type="entry name" value="ADH_Fe_CS"/>
</dbReference>
<dbReference type="EMBL" id="LS483361">
    <property type="protein sequence ID" value="SQF67815.1"/>
    <property type="molecule type" value="Genomic_DNA"/>
</dbReference>
<dbReference type="GO" id="GO:0004022">
    <property type="term" value="F:alcohol dehydrogenase (NAD+) activity"/>
    <property type="evidence" value="ECO:0007669"/>
    <property type="project" value="UniProtKB-ARBA"/>
</dbReference>
<dbReference type="Pfam" id="PF00465">
    <property type="entry name" value="Fe-ADH"/>
    <property type="match status" value="1"/>
</dbReference>